<evidence type="ECO:0000256" key="2">
    <source>
        <dbReference type="SAM" id="Phobius"/>
    </source>
</evidence>
<sequence length="373" mass="41786">MLAFSTKHPPRQEQERSSGKISPWAFGFCALLITGLMASAFLLHGPNTPAGALRNYLRPVKITLNVPPTLDQLADTLPFFSSIRVVSLREREDRRAHMRRLDGLLGLGFIFSDAILYTDPRVTAIVERVGNHTKADKKKAEVGHVACRMSHRRAIEAAEAAGDEFTLILEDDVDFESAFRYLAGTILRDVPKDWDLILFGHTDFSDESRHGRDPRTKNFYIYKSIEPQGGHAYAMSPKGRKLILDLLDNKRPDVYETDDGQPIDEIFMYLARLQRAQLFSVIPDLVVQRPLFKSDIFGTPAGFKDGMHAKPLLDSALARLPPQTPPSPPQPNLDGKHAKPLDSGLPRLPPQTPPPPNLQPPVKPHPVRRRWAP</sequence>
<feature type="transmembrane region" description="Helical" evidence="2">
    <location>
        <begin position="21"/>
        <end position="43"/>
    </location>
</feature>
<keyword evidence="2" id="KW-0472">Membrane</keyword>
<dbReference type="GO" id="GO:0006289">
    <property type="term" value="P:nucleotide-excision repair"/>
    <property type="evidence" value="ECO:0007669"/>
    <property type="project" value="TreeGrafter"/>
</dbReference>
<feature type="compositionally biased region" description="Pro residues" evidence="1">
    <location>
        <begin position="322"/>
        <end position="331"/>
    </location>
</feature>
<keyword evidence="2" id="KW-1133">Transmembrane helix</keyword>
<dbReference type="GO" id="GO:0000724">
    <property type="term" value="P:double-strand break repair via homologous recombination"/>
    <property type="evidence" value="ECO:0007669"/>
    <property type="project" value="TreeGrafter"/>
</dbReference>
<dbReference type="Pfam" id="PF01755">
    <property type="entry name" value="Glyco_transf_25"/>
    <property type="match status" value="1"/>
</dbReference>
<dbReference type="OrthoDB" id="47375at2759"/>
<reference evidence="4" key="1">
    <citation type="submission" date="2013-11" db="EMBL/GenBank/DDBJ databases">
        <title>Genome sequence of the fusiform rust pathogen reveals effectors for host alternation and coevolution with pine.</title>
        <authorList>
            <consortium name="DOE Joint Genome Institute"/>
            <person name="Smith K."/>
            <person name="Pendleton A."/>
            <person name="Kubisiak T."/>
            <person name="Anderson C."/>
            <person name="Salamov A."/>
            <person name="Aerts A."/>
            <person name="Riley R."/>
            <person name="Clum A."/>
            <person name="Lindquist E."/>
            <person name="Ence D."/>
            <person name="Campbell M."/>
            <person name="Kronenberg Z."/>
            <person name="Feau N."/>
            <person name="Dhillon B."/>
            <person name="Hamelin R."/>
            <person name="Burleigh J."/>
            <person name="Smith J."/>
            <person name="Yandell M."/>
            <person name="Nelson C."/>
            <person name="Grigoriev I."/>
            <person name="Davis J."/>
        </authorList>
    </citation>
    <scope>NUCLEOTIDE SEQUENCE</scope>
    <source>
        <strain evidence="4">G11</strain>
    </source>
</reference>
<keyword evidence="5" id="KW-1185">Reference proteome</keyword>
<proteinExistence type="predicted"/>
<feature type="domain" description="Glycosyl transferase family 25" evidence="3">
    <location>
        <begin position="83"/>
        <end position="205"/>
    </location>
</feature>
<evidence type="ECO:0000313" key="4">
    <source>
        <dbReference type="EMBL" id="KAG0149956.1"/>
    </source>
</evidence>
<comment type="caution">
    <text evidence="4">The sequence shown here is derived from an EMBL/GenBank/DDBJ whole genome shotgun (WGS) entry which is preliminary data.</text>
</comment>
<feature type="compositionally biased region" description="Pro residues" evidence="1">
    <location>
        <begin position="347"/>
        <end position="364"/>
    </location>
</feature>
<dbReference type="AlphaFoldDB" id="A0A9P6NUU1"/>
<dbReference type="GO" id="GO:0006260">
    <property type="term" value="P:DNA replication"/>
    <property type="evidence" value="ECO:0007669"/>
    <property type="project" value="TreeGrafter"/>
</dbReference>
<dbReference type="GO" id="GO:0003697">
    <property type="term" value="F:single-stranded DNA binding"/>
    <property type="evidence" value="ECO:0007669"/>
    <property type="project" value="TreeGrafter"/>
</dbReference>
<evidence type="ECO:0000313" key="5">
    <source>
        <dbReference type="Proteomes" id="UP000886653"/>
    </source>
</evidence>
<dbReference type="PANTHER" id="PTHR15114:SF1">
    <property type="entry name" value="REPLICATION PROTEIN A 14 KDA SUBUNIT"/>
    <property type="match status" value="1"/>
</dbReference>
<dbReference type="GO" id="GO:0005662">
    <property type="term" value="C:DNA replication factor A complex"/>
    <property type="evidence" value="ECO:0007669"/>
    <property type="project" value="TreeGrafter"/>
</dbReference>
<dbReference type="InterPro" id="IPR002654">
    <property type="entry name" value="Glyco_trans_25"/>
</dbReference>
<accession>A0A9P6NUU1</accession>
<dbReference type="GO" id="GO:0006284">
    <property type="term" value="P:base-excision repair"/>
    <property type="evidence" value="ECO:0007669"/>
    <property type="project" value="TreeGrafter"/>
</dbReference>
<dbReference type="GO" id="GO:0003684">
    <property type="term" value="F:damaged DNA binding"/>
    <property type="evidence" value="ECO:0007669"/>
    <property type="project" value="TreeGrafter"/>
</dbReference>
<dbReference type="PANTHER" id="PTHR15114">
    <property type="entry name" value="REPLICATION PROTEIN A3"/>
    <property type="match status" value="1"/>
</dbReference>
<gene>
    <name evidence="4" type="ORF">CROQUDRAFT_652936</name>
</gene>
<dbReference type="EMBL" id="MU167223">
    <property type="protein sequence ID" value="KAG0149956.1"/>
    <property type="molecule type" value="Genomic_DNA"/>
</dbReference>
<dbReference type="Proteomes" id="UP000886653">
    <property type="component" value="Unassembled WGS sequence"/>
</dbReference>
<feature type="region of interest" description="Disordered" evidence="1">
    <location>
        <begin position="318"/>
        <end position="373"/>
    </location>
</feature>
<organism evidence="4 5">
    <name type="scientific">Cronartium quercuum f. sp. fusiforme G11</name>
    <dbReference type="NCBI Taxonomy" id="708437"/>
    <lineage>
        <taxon>Eukaryota</taxon>
        <taxon>Fungi</taxon>
        <taxon>Dikarya</taxon>
        <taxon>Basidiomycota</taxon>
        <taxon>Pucciniomycotina</taxon>
        <taxon>Pucciniomycetes</taxon>
        <taxon>Pucciniales</taxon>
        <taxon>Coleosporiaceae</taxon>
        <taxon>Cronartium</taxon>
    </lineage>
</organism>
<dbReference type="GO" id="GO:0006298">
    <property type="term" value="P:mismatch repair"/>
    <property type="evidence" value="ECO:0007669"/>
    <property type="project" value="TreeGrafter"/>
</dbReference>
<evidence type="ECO:0000259" key="3">
    <source>
        <dbReference type="Pfam" id="PF01755"/>
    </source>
</evidence>
<dbReference type="GO" id="GO:0035861">
    <property type="term" value="C:site of double-strand break"/>
    <property type="evidence" value="ECO:0007669"/>
    <property type="project" value="TreeGrafter"/>
</dbReference>
<name>A0A9P6NUU1_9BASI</name>
<evidence type="ECO:0000256" key="1">
    <source>
        <dbReference type="SAM" id="MobiDB-lite"/>
    </source>
</evidence>
<keyword evidence="2" id="KW-0812">Transmembrane</keyword>
<protein>
    <recommendedName>
        <fullName evidence="3">Glycosyl transferase family 25 domain-containing protein</fullName>
    </recommendedName>
</protein>